<dbReference type="PANTHER" id="PTHR33121:SF71">
    <property type="entry name" value="OXYGEN SENSOR PROTEIN DOSP"/>
    <property type="match status" value="1"/>
</dbReference>
<dbReference type="Pfam" id="PF00563">
    <property type="entry name" value="EAL"/>
    <property type="match status" value="1"/>
</dbReference>
<organism evidence="3 4">
    <name type="scientific">Roseburia lenta</name>
    <dbReference type="NCBI Taxonomy" id="2763061"/>
    <lineage>
        <taxon>Bacteria</taxon>
        <taxon>Bacillati</taxon>
        <taxon>Bacillota</taxon>
        <taxon>Clostridia</taxon>
        <taxon>Lachnospirales</taxon>
        <taxon>Lachnospiraceae</taxon>
        <taxon>Roseburia</taxon>
    </lineage>
</organism>
<evidence type="ECO:0000313" key="4">
    <source>
        <dbReference type="Proteomes" id="UP000643810"/>
    </source>
</evidence>
<dbReference type="CDD" id="cd01948">
    <property type="entry name" value="EAL"/>
    <property type="match status" value="1"/>
</dbReference>
<dbReference type="InterPro" id="IPR050706">
    <property type="entry name" value="Cyclic-di-GMP_PDE-like"/>
</dbReference>
<evidence type="ECO:0000259" key="2">
    <source>
        <dbReference type="PROSITE" id="PS50887"/>
    </source>
</evidence>
<dbReference type="SUPFAM" id="SSF141868">
    <property type="entry name" value="EAL domain-like"/>
    <property type="match status" value="1"/>
</dbReference>
<feature type="domain" description="EAL" evidence="1">
    <location>
        <begin position="311"/>
        <end position="565"/>
    </location>
</feature>
<dbReference type="PROSITE" id="PS50887">
    <property type="entry name" value="GGDEF"/>
    <property type="match status" value="1"/>
</dbReference>
<dbReference type="Gene3D" id="3.20.20.450">
    <property type="entry name" value="EAL domain"/>
    <property type="match status" value="1"/>
</dbReference>
<dbReference type="InterPro" id="IPR000160">
    <property type="entry name" value="GGDEF_dom"/>
</dbReference>
<dbReference type="SMART" id="SM00267">
    <property type="entry name" value="GGDEF"/>
    <property type="match status" value="1"/>
</dbReference>
<evidence type="ECO:0000313" key="3">
    <source>
        <dbReference type="EMBL" id="MBC5685809.1"/>
    </source>
</evidence>
<dbReference type="SMART" id="SM00052">
    <property type="entry name" value="EAL"/>
    <property type="match status" value="1"/>
</dbReference>
<dbReference type="SUPFAM" id="SSF55073">
    <property type="entry name" value="Nucleotide cyclase"/>
    <property type="match status" value="1"/>
</dbReference>
<keyword evidence="4" id="KW-1185">Reference proteome</keyword>
<dbReference type="InterPro" id="IPR029787">
    <property type="entry name" value="Nucleotide_cyclase"/>
</dbReference>
<name>A0ABR7GEE6_9FIRM</name>
<dbReference type="Proteomes" id="UP000643810">
    <property type="component" value="Unassembled WGS sequence"/>
</dbReference>
<sequence length="568" mass="65536">MEKQETAKTIAGHDVKRVHEKISDYLVRSEYDYICVINTQTGMLYVDTDELHADWDWTGEEHDYYDARALLVETFLDDNDGKDFMHCSEIPYIVKQLEEQKVYSFMFHFSTPEHNRHKKQWKFSYLDQEDGLILTTLKDVTKLLEQDHLTGELNRYGFIRKARAVLRDPAVDHDLAIMYINLKGFKAINELFGTEGGDLALREVVRVIHRSNLHPYAVGRIEADHFVCLVDPANINYEHLKQFLHQTLVFDQRSLDVYGVCGIYMIPAEERLDSVSNMCDRARMAKDYIEDEYVKPYAIFDQKMGSSYMERNDALRDISNALEKHEFQVYYQPVYDAFSGEIASAEALVRWKKADGEMVSPGIFVPALEDSGRISQMDLFVERSVLSFMEERYKKGQFIVPVSMNMSQMDFFDKDMMASVLLDVSNTDLPMDYTRFEVTETAYSTVASNNRNVLLDMKRIGVKFYLDDFGSGYSSFSTIRDYDFDVVKLDMGFVQKIGTTTKANAVIQAIIDMAHAIGSKVVAEGAETKEQVDALREMGCDYIQGFYFSKPLPQEEFEALLNAQYRED</sequence>
<dbReference type="Pfam" id="PF00990">
    <property type="entry name" value="GGDEF"/>
    <property type="match status" value="1"/>
</dbReference>
<comment type="caution">
    <text evidence="3">The sequence shown here is derived from an EMBL/GenBank/DDBJ whole genome shotgun (WGS) entry which is preliminary data.</text>
</comment>
<feature type="domain" description="GGDEF" evidence="2">
    <location>
        <begin position="173"/>
        <end position="302"/>
    </location>
</feature>
<dbReference type="RefSeq" id="WP_186853977.1">
    <property type="nucleotide sequence ID" value="NZ_JACOPG010000002.1"/>
</dbReference>
<reference evidence="3 4" key="1">
    <citation type="submission" date="2020-08" db="EMBL/GenBank/DDBJ databases">
        <title>Genome public.</title>
        <authorList>
            <person name="Liu C."/>
            <person name="Sun Q."/>
        </authorList>
    </citation>
    <scope>NUCLEOTIDE SEQUENCE [LARGE SCALE GENOMIC DNA]</scope>
    <source>
        <strain evidence="3 4">NSJ-9</strain>
    </source>
</reference>
<dbReference type="InterPro" id="IPR043128">
    <property type="entry name" value="Rev_trsase/Diguanyl_cyclase"/>
</dbReference>
<gene>
    <name evidence="3" type="ORF">H8R94_04195</name>
</gene>
<evidence type="ECO:0000259" key="1">
    <source>
        <dbReference type="PROSITE" id="PS50883"/>
    </source>
</evidence>
<dbReference type="PANTHER" id="PTHR33121">
    <property type="entry name" value="CYCLIC DI-GMP PHOSPHODIESTERASE PDEF"/>
    <property type="match status" value="1"/>
</dbReference>
<accession>A0ABR7GEE6</accession>
<dbReference type="EMBL" id="JACOPG010000002">
    <property type="protein sequence ID" value="MBC5685809.1"/>
    <property type="molecule type" value="Genomic_DNA"/>
</dbReference>
<proteinExistence type="predicted"/>
<protein>
    <submittedName>
        <fullName evidence="3">EAL domain-containing protein</fullName>
    </submittedName>
</protein>
<dbReference type="PROSITE" id="PS50883">
    <property type="entry name" value="EAL"/>
    <property type="match status" value="1"/>
</dbReference>
<dbReference type="InterPro" id="IPR035919">
    <property type="entry name" value="EAL_sf"/>
</dbReference>
<dbReference type="Gene3D" id="3.30.70.270">
    <property type="match status" value="1"/>
</dbReference>
<dbReference type="InterPro" id="IPR001633">
    <property type="entry name" value="EAL_dom"/>
</dbReference>